<gene>
    <name evidence="1" type="ORF">BJ138DRAFT_1133540</name>
</gene>
<evidence type="ECO:0000313" key="1">
    <source>
        <dbReference type="EMBL" id="KAH7914189.1"/>
    </source>
</evidence>
<proteinExistence type="predicted"/>
<organism evidence="1 2">
    <name type="scientific">Hygrophoropsis aurantiaca</name>
    <dbReference type="NCBI Taxonomy" id="72124"/>
    <lineage>
        <taxon>Eukaryota</taxon>
        <taxon>Fungi</taxon>
        <taxon>Dikarya</taxon>
        <taxon>Basidiomycota</taxon>
        <taxon>Agaricomycotina</taxon>
        <taxon>Agaricomycetes</taxon>
        <taxon>Agaricomycetidae</taxon>
        <taxon>Boletales</taxon>
        <taxon>Coniophorineae</taxon>
        <taxon>Hygrophoropsidaceae</taxon>
        <taxon>Hygrophoropsis</taxon>
    </lineage>
</organism>
<protein>
    <submittedName>
        <fullName evidence="1">Uncharacterized protein</fullName>
    </submittedName>
</protein>
<name>A0ACB8AM03_9AGAM</name>
<dbReference type="Proteomes" id="UP000790377">
    <property type="component" value="Unassembled WGS sequence"/>
</dbReference>
<comment type="caution">
    <text evidence="1">The sequence shown here is derived from an EMBL/GenBank/DDBJ whole genome shotgun (WGS) entry which is preliminary data.</text>
</comment>
<reference evidence="1" key="1">
    <citation type="journal article" date="2021" name="New Phytol.">
        <title>Evolutionary innovations through gain and loss of genes in the ectomycorrhizal Boletales.</title>
        <authorList>
            <person name="Wu G."/>
            <person name="Miyauchi S."/>
            <person name="Morin E."/>
            <person name="Kuo A."/>
            <person name="Drula E."/>
            <person name="Varga T."/>
            <person name="Kohler A."/>
            <person name="Feng B."/>
            <person name="Cao Y."/>
            <person name="Lipzen A."/>
            <person name="Daum C."/>
            <person name="Hundley H."/>
            <person name="Pangilinan J."/>
            <person name="Johnson J."/>
            <person name="Barry K."/>
            <person name="LaButti K."/>
            <person name="Ng V."/>
            <person name="Ahrendt S."/>
            <person name="Min B."/>
            <person name="Choi I.G."/>
            <person name="Park H."/>
            <person name="Plett J.M."/>
            <person name="Magnuson J."/>
            <person name="Spatafora J.W."/>
            <person name="Nagy L.G."/>
            <person name="Henrissat B."/>
            <person name="Grigoriev I.V."/>
            <person name="Yang Z.L."/>
            <person name="Xu J."/>
            <person name="Martin F.M."/>
        </authorList>
    </citation>
    <scope>NUCLEOTIDE SEQUENCE</scope>
    <source>
        <strain evidence="1">ATCC 28755</strain>
    </source>
</reference>
<accession>A0ACB8AM03</accession>
<dbReference type="EMBL" id="MU267617">
    <property type="protein sequence ID" value="KAH7914189.1"/>
    <property type="molecule type" value="Genomic_DNA"/>
</dbReference>
<keyword evidence="2" id="KW-1185">Reference proteome</keyword>
<evidence type="ECO:0000313" key="2">
    <source>
        <dbReference type="Proteomes" id="UP000790377"/>
    </source>
</evidence>
<sequence>MAKPVVVITGASKGIGLAVARSLLEEHNAIVVALSRTRTSDLDKLLQANTTSLLTIQCDVTDEEALTKAISLAEKTYQHIDGLILNAGTLDPLGRIDNGDISLDRWKQHFDVNFFSLVTALRVSLPALRKSNPGRVIFISSGAATGNIPGWGAYNASKAAMNSLSRTLAAEERGIVSLALAPGKVDTDMQGILRDSGAAHMAEADHQIFVDAYEQGTLVNPYDVGYVIAGLSLGAPLSLSGKFVRWDTDECKDFRRPRVHEPPSI</sequence>